<organism evidence="2 3">
    <name type="scientific">Symbiodinium microadriaticum</name>
    <name type="common">Dinoflagellate</name>
    <name type="synonym">Zooxanthella microadriatica</name>
    <dbReference type="NCBI Taxonomy" id="2951"/>
    <lineage>
        <taxon>Eukaryota</taxon>
        <taxon>Sar</taxon>
        <taxon>Alveolata</taxon>
        <taxon>Dinophyceae</taxon>
        <taxon>Suessiales</taxon>
        <taxon>Symbiodiniaceae</taxon>
        <taxon>Symbiodinium</taxon>
    </lineage>
</organism>
<proteinExistence type="predicted"/>
<accession>A0A1Q9DSC2</accession>
<name>A0A1Q9DSC2_SYMMI</name>
<gene>
    <name evidence="2" type="ORF">AK812_SmicGene19520</name>
</gene>
<dbReference type="AlphaFoldDB" id="A0A1Q9DSC2"/>
<comment type="caution">
    <text evidence="2">The sequence shown here is derived from an EMBL/GenBank/DDBJ whole genome shotgun (WGS) entry which is preliminary data.</text>
</comment>
<keyword evidence="3" id="KW-1185">Reference proteome</keyword>
<keyword evidence="1" id="KW-0812">Transmembrane</keyword>
<dbReference type="OrthoDB" id="10531804at2759"/>
<dbReference type="EMBL" id="LSRX01000409">
    <property type="protein sequence ID" value="OLP98073.1"/>
    <property type="molecule type" value="Genomic_DNA"/>
</dbReference>
<reference evidence="2 3" key="1">
    <citation type="submission" date="2016-02" db="EMBL/GenBank/DDBJ databases">
        <title>Genome analysis of coral dinoflagellate symbionts highlights evolutionary adaptations to a symbiotic lifestyle.</title>
        <authorList>
            <person name="Aranda M."/>
            <person name="Li Y."/>
            <person name="Liew Y.J."/>
            <person name="Baumgarten S."/>
            <person name="Simakov O."/>
            <person name="Wilson M."/>
            <person name="Piel J."/>
            <person name="Ashoor H."/>
            <person name="Bougouffa S."/>
            <person name="Bajic V.B."/>
            <person name="Ryu T."/>
            <person name="Ravasi T."/>
            <person name="Bayer T."/>
            <person name="Micklem G."/>
            <person name="Kim H."/>
            <person name="Bhak J."/>
            <person name="Lajeunesse T.C."/>
            <person name="Voolstra C.R."/>
        </authorList>
    </citation>
    <scope>NUCLEOTIDE SEQUENCE [LARGE SCALE GENOMIC DNA]</scope>
    <source>
        <strain evidence="2 3">CCMP2467</strain>
    </source>
</reference>
<sequence>MAGGAAGPLAVVVVLILVVIAYPIAWTDPPSGDGGLVHDLDLEAESEKLRSFIEEQFSGWASKQAALLHDMMKSSLQSSAGEPWTT</sequence>
<feature type="transmembrane region" description="Helical" evidence="1">
    <location>
        <begin position="6"/>
        <end position="25"/>
    </location>
</feature>
<dbReference type="Proteomes" id="UP000186817">
    <property type="component" value="Unassembled WGS sequence"/>
</dbReference>
<evidence type="ECO:0000313" key="3">
    <source>
        <dbReference type="Proteomes" id="UP000186817"/>
    </source>
</evidence>
<evidence type="ECO:0000313" key="2">
    <source>
        <dbReference type="EMBL" id="OLP98073.1"/>
    </source>
</evidence>
<keyword evidence="1" id="KW-0472">Membrane</keyword>
<keyword evidence="1" id="KW-1133">Transmembrane helix</keyword>
<evidence type="ECO:0000256" key="1">
    <source>
        <dbReference type="SAM" id="Phobius"/>
    </source>
</evidence>
<protein>
    <submittedName>
        <fullName evidence="2">Uncharacterized protein</fullName>
    </submittedName>
</protein>